<reference evidence="3" key="1">
    <citation type="journal article" date="2019" name="Int. J. Syst. Evol. Microbiol.">
        <title>The Global Catalogue of Microorganisms (GCM) 10K type strain sequencing project: providing services to taxonomists for standard genome sequencing and annotation.</title>
        <authorList>
            <consortium name="The Broad Institute Genomics Platform"/>
            <consortium name="The Broad Institute Genome Sequencing Center for Infectious Disease"/>
            <person name="Wu L."/>
            <person name="Ma J."/>
        </authorList>
    </citation>
    <scope>NUCLEOTIDE SEQUENCE [LARGE SCALE GENOMIC DNA]</scope>
    <source>
        <strain evidence="3">CCUG 49584</strain>
    </source>
</reference>
<name>A0ABW3V9J1_9HYPH</name>
<proteinExistence type="predicted"/>
<evidence type="ECO:0000313" key="2">
    <source>
        <dbReference type="EMBL" id="MFD1228670.1"/>
    </source>
</evidence>
<evidence type="ECO:0000259" key="1">
    <source>
        <dbReference type="PROSITE" id="PS51781"/>
    </source>
</evidence>
<protein>
    <submittedName>
        <fullName evidence="2">SH3 domain-containing protein</fullName>
    </submittedName>
</protein>
<accession>A0ABW3V9J1</accession>
<dbReference type="EMBL" id="JBHTMA010000040">
    <property type="protein sequence ID" value="MFD1228670.1"/>
    <property type="molecule type" value="Genomic_DNA"/>
</dbReference>
<sequence length="201" mass="22093">MKKPSLWLVIAFIGIGYLAGGKDDIPSRPSPAPQNSISENTTQAFGLIQPQQTQRSTNTPPPVAKPSPFIGASLYTSQRANMRAEASTKSQIITVIEKGHLVKVLNVRGDWFSIEYRNRTGWISSSLLTSEKPVIRPAPTTTRTLPTQTVAPVRQSRAGQPTREPYVGTCDCPYDLMRNGRRCGGRSAYSRPGGRNPQCYF</sequence>
<organism evidence="2 3">
    <name type="scientific">Pseudochrobactrum kiredjianiae</name>
    <dbReference type="NCBI Taxonomy" id="386305"/>
    <lineage>
        <taxon>Bacteria</taxon>
        <taxon>Pseudomonadati</taxon>
        <taxon>Pseudomonadota</taxon>
        <taxon>Alphaproteobacteria</taxon>
        <taxon>Hyphomicrobiales</taxon>
        <taxon>Brucellaceae</taxon>
        <taxon>Pseudochrobactrum</taxon>
    </lineage>
</organism>
<dbReference type="RefSeq" id="WP_353074477.1">
    <property type="nucleotide sequence ID" value="NZ_JAUCBM010000001.1"/>
</dbReference>
<dbReference type="Gene3D" id="2.30.30.40">
    <property type="entry name" value="SH3 Domains"/>
    <property type="match status" value="1"/>
</dbReference>
<dbReference type="Proteomes" id="UP001597263">
    <property type="component" value="Unassembled WGS sequence"/>
</dbReference>
<dbReference type="InterPro" id="IPR003646">
    <property type="entry name" value="SH3-like_bac-type"/>
</dbReference>
<comment type="caution">
    <text evidence="2">The sequence shown here is derived from an EMBL/GenBank/DDBJ whole genome shotgun (WGS) entry which is preliminary data.</text>
</comment>
<gene>
    <name evidence="2" type="ORF">ACFQ35_16120</name>
</gene>
<keyword evidence="3" id="KW-1185">Reference proteome</keyword>
<dbReference type="PROSITE" id="PS51781">
    <property type="entry name" value="SH3B"/>
    <property type="match status" value="1"/>
</dbReference>
<dbReference type="Pfam" id="PF08239">
    <property type="entry name" value="SH3_3"/>
    <property type="match status" value="1"/>
</dbReference>
<evidence type="ECO:0000313" key="3">
    <source>
        <dbReference type="Proteomes" id="UP001597263"/>
    </source>
</evidence>
<dbReference type="SMART" id="SM00287">
    <property type="entry name" value="SH3b"/>
    <property type="match status" value="1"/>
</dbReference>
<feature type="domain" description="SH3b" evidence="1">
    <location>
        <begin position="70"/>
        <end position="132"/>
    </location>
</feature>